<dbReference type="GO" id="GO:0022625">
    <property type="term" value="C:cytosolic large ribosomal subunit"/>
    <property type="evidence" value="ECO:0007669"/>
    <property type="project" value="TreeGrafter"/>
</dbReference>
<feature type="domain" description="Large ribosomal subunit protein uL30 N-terminal eukaryotes" evidence="6">
    <location>
        <begin position="21"/>
        <end position="92"/>
    </location>
</feature>
<evidence type="ECO:0000256" key="4">
    <source>
        <dbReference type="SAM" id="MobiDB-lite"/>
    </source>
</evidence>
<evidence type="ECO:0000259" key="6">
    <source>
        <dbReference type="Pfam" id="PF08079"/>
    </source>
</evidence>
<dbReference type="InterPro" id="IPR039699">
    <property type="entry name" value="Ribosomal_uL30"/>
</dbReference>
<dbReference type="GO" id="GO:0003723">
    <property type="term" value="F:RNA binding"/>
    <property type="evidence" value="ECO:0007669"/>
    <property type="project" value="InterPro"/>
</dbReference>
<dbReference type="InterPro" id="IPR016082">
    <property type="entry name" value="Ribosomal_uL30_ferredoxin-like"/>
</dbReference>
<comment type="caution">
    <text evidence="7">The sequence shown here is derived from an EMBL/GenBank/DDBJ whole genome shotgun (WGS) entry which is preliminary data.</text>
</comment>
<dbReference type="CDD" id="cd01657">
    <property type="entry name" value="Ribosomal_L7_archeal_euk"/>
    <property type="match status" value="1"/>
</dbReference>
<dbReference type="NCBIfam" id="TIGR01310">
    <property type="entry name" value="uL30_euk"/>
    <property type="match status" value="1"/>
</dbReference>
<dbReference type="AlphaFoldDB" id="A0AAN7W5R4"/>
<evidence type="ECO:0000259" key="5">
    <source>
        <dbReference type="Pfam" id="PF00327"/>
    </source>
</evidence>
<dbReference type="SUPFAM" id="SSF55129">
    <property type="entry name" value="Ribosomal protein L30p/L7e"/>
    <property type="match status" value="1"/>
</dbReference>
<feature type="domain" description="Large ribosomal subunit protein uL30-like ferredoxin-like fold" evidence="5">
    <location>
        <begin position="97"/>
        <end position="147"/>
    </location>
</feature>
<dbReference type="InterPro" id="IPR036919">
    <property type="entry name" value="Ribo_uL30_ferredoxin-like_sf"/>
</dbReference>
<dbReference type="GO" id="GO:0000463">
    <property type="term" value="P:maturation of LSU-rRNA from tricistronic rRNA transcript (SSU-rRNA, 5.8S rRNA, LSU-rRNA)"/>
    <property type="evidence" value="ECO:0007669"/>
    <property type="project" value="TreeGrafter"/>
</dbReference>
<accession>A0AAN7W5R4</accession>
<name>A0AAN7W5R4_9PEZI</name>
<protein>
    <submittedName>
        <fullName evidence="7">60S ribosomal protein L7</fullName>
    </submittedName>
</protein>
<dbReference type="InterPro" id="IPR018038">
    <property type="entry name" value="Ribosomal_uL30_CS"/>
</dbReference>
<keyword evidence="2 7" id="KW-0689">Ribosomal protein</keyword>
<dbReference type="FunFam" id="3.30.1390.20:FF:000002">
    <property type="entry name" value="60S ribosomal protein L7"/>
    <property type="match status" value="1"/>
</dbReference>
<comment type="similarity">
    <text evidence="1">Belongs to the universal ribosomal protein uL30 family.</text>
</comment>
<sequence length="257" mass="29981">MAPTKQTAVKTSVATKDQILVPETLLKKRKSQEKERADKAEEREEKKKESKKKREQIFKRAESYVKEYRDLEREKIRLGRVSKKEGSYYVPAEPKLVFVVRIKGINKIDPKKRKTLQLLRLLQINNGIFVRLTKATMEMLKIVEPFVAYGYPNLKSVRELVYKRGYAKNSQKQRIPLTDNAIIEEHLGKFGIVCMEDLIHEIYTVGPNFKQCSSFLWPFKLSNPTGGFRPRKFLHFVEGGDLGNREEHINALIRQMN</sequence>
<dbReference type="Pfam" id="PF00327">
    <property type="entry name" value="Ribosomal_L30"/>
    <property type="match status" value="1"/>
</dbReference>
<feature type="compositionally biased region" description="Basic and acidic residues" evidence="4">
    <location>
        <begin position="32"/>
        <end position="48"/>
    </location>
</feature>
<evidence type="ECO:0000313" key="7">
    <source>
        <dbReference type="EMBL" id="KAK5698051.1"/>
    </source>
</evidence>
<dbReference type="FunFam" id="3.30.1390.20:FF:000003">
    <property type="entry name" value="60S ribosomal protein L7"/>
    <property type="match status" value="1"/>
</dbReference>
<dbReference type="GO" id="GO:0003735">
    <property type="term" value="F:structural constituent of ribosome"/>
    <property type="evidence" value="ECO:0007669"/>
    <property type="project" value="TreeGrafter"/>
</dbReference>
<dbReference type="Proteomes" id="UP001310594">
    <property type="component" value="Unassembled WGS sequence"/>
</dbReference>
<organism evidence="7 8">
    <name type="scientific">Elasticomyces elasticus</name>
    <dbReference type="NCBI Taxonomy" id="574655"/>
    <lineage>
        <taxon>Eukaryota</taxon>
        <taxon>Fungi</taxon>
        <taxon>Dikarya</taxon>
        <taxon>Ascomycota</taxon>
        <taxon>Pezizomycotina</taxon>
        <taxon>Dothideomycetes</taxon>
        <taxon>Dothideomycetidae</taxon>
        <taxon>Mycosphaerellales</taxon>
        <taxon>Teratosphaeriaceae</taxon>
        <taxon>Elasticomyces</taxon>
    </lineage>
</organism>
<dbReference type="PANTHER" id="PTHR11524">
    <property type="entry name" value="60S RIBOSOMAL PROTEIN L7"/>
    <property type="match status" value="1"/>
</dbReference>
<dbReference type="EMBL" id="JAVRQU010000010">
    <property type="protein sequence ID" value="KAK5698051.1"/>
    <property type="molecule type" value="Genomic_DNA"/>
</dbReference>
<evidence type="ECO:0000256" key="1">
    <source>
        <dbReference type="ARBA" id="ARBA00007594"/>
    </source>
</evidence>
<dbReference type="InterPro" id="IPR005998">
    <property type="entry name" value="Ribosomal_uL30_euk"/>
</dbReference>
<gene>
    <name evidence="7" type="primary">RPL7</name>
    <name evidence="7" type="ORF">LTR97_007011</name>
</gene>
<evidence type="ECO:0000313" key="8">
    <source>
        <dbReference type="Proteomes" id="UP001310594"/>
    </source>
</evidence>
<dbReference type="PANTHER" id="PTHR11524:SF16">
    <property type="entry name" value="LARGE RIBOSOMAL SUBUNIT PROTEIN UL30"/>
    <property type="match status" value="1"/>
</dbReference>
<dbReference type="PROSITE" id="PS00634">
    <property type="entry name" value="RIBOSOMAL_L30"/>
    <property type="match status" value="1"/>
</dbReference>
<dbReference type="Pfam" id="PF08079">
    <property type="entry name" value="Ribosomal_L30_N"/>
    <property type="match status" value="1"/>
</dbReference>
<dbReference type="InterPro" id="IPR035808">
    <property type="entry name" value="Ribosomal_uL30_euk_arc"/>
</dbReference>
<evidence type="ECO:0000256" key="3">
    <source>
        <dbReference type="ARBA" id="ARBA00023274"/>
    </source>
</evidence>
<feature type="region of interest" description="Disordered" evidence="4">
    <location>
        <begin position="24"/>
        <end position="55"/>
    </location>
</feature>
<dbReference type="Gene3D" id="3.30.1390.20">
    <property type="entry name" value="Ribosomal protein L30, ferredoxin-like fold domain"/>
    <property type="match status" value="2"/>
</dbReference>
<reference evidence="7" key="1">
    <citation type="submission" date="2023-08" db="EMBL/GenBank/DDBJ databases">
        <title>Black Yeasts Isolated from many extreme environments.</title>
        <authorList>
            <person name="Coleine C."/>
            <person name="Stajich J.E."/>
            <person name="Selbmann L."/>
        </authorList>
    </citation>
    <scope>NUCLEOTIDE SEQUENCE</scope>
    <source>
        <strain evidence="7">CCFEE 5810</strain>
    </source>
</reference>
<proteinExistence type="inferred from homology"/>
<keyword evidence="3" id="KW-0687">Ribonucleoprotein</keyword>
<dbReference type="InterPro" id="IPR012988">
    <property type="entry name" value="Ribosomal_uL30_N_euk"/>
</dbReference>
<evidence type="ECO:0000256" key="2">
    <source>
        <dbReference type="ARBA" id="ARBA00022980"/>
    </source>
</evidence>